<dbReference type="InterPro" id="IPR011013">
    <property type="entry name" value="Gal_mutarotase_sf_dom"/>
</dbReference>
<dbReference type="FunCoup" id="A0A6P4BH71">
    <property type="interactions" value="1050"/>
</dbReference>
<dbReference type="Proteomes" id="UP001652623">
    <property type="component" value="Chromosome 3"/>
</dbReference>
<keyword evidence="1" id="KW-1185">Reference proteome</keyword>
<evidence type="ECO:0000313" key="2">
    <source>
        <dbReference type="RefSeq" id="XP_015902360.3"/>
    </source>
</evidence>
<dbReference type="GO" id="GO:0005975">
    <property type="term" value="P:carbohydrate metabolic process"/>
    <property type="evidence" value="ECO:0007669"/>
    <property type="project" value="InterPro"/>
</dbReference>
<proteinExistence type="predicted"/>
<evidence type="ECO:0000313" key="1">
    <source>
        <dbReference type="Proteomes" id="UP001652623"/>
    </source>
</evidence>
<dbReference type="GO" id="GO:0030246">
    <property type="term" value="F:carbohydrate binding"/>
    <property type="evidence" value="ECO:0007669"/>
    <property type="project" value="InterPro"/>
</dbReference>
<dbReference type="InterPro" id="IPR014718">
    <property type="entry name" value="GH-type_carb-bd"/>
</dbReference>
<dbReference type="GeneID" id="107435303"/>
<dbReference type="Gene3D" id="2.70.98.10">
    <property type="match status" value="1"/>
</dbReference>
<dbReference type="InParanoid" id="A0A6P4BH71"/>
<dbReference type="KEGG" id="zju:107435303"/>
<dbReference type="SUPFAM" id="SSF74650">
    <property type="entry name" value="Galactose mutarotase-like"/>
    <property type="match status" value="1"/>
</dbReference>
<dbReference type="PANTHER" id="PTHR11122">
    <property type="entry name" value="APOSPORY-ASSOCIATED PROTEIN C-RELATED"/>
    <property type="match status" value="1"/>
</dbReference>
<dbReference type="AlphaFoldDB" id="A0A6P4BH71"/>
<gene>
    <name evidence="2" type="primary">LOC107435303</name>
</gene>
<organism evidence="1 2">
    <name type="scientific">Ziziphus jujuba</name>
    <name type="common">Chinese jujube</name>
    <name type="synonym">Ziziphus sativa</name>
    <dbReference type="NCBI Taxonomy" id="326968"/>
    <lineage>
        <taxon>Eukaryota</taxon>
        <taxon>Viridiplantae</taxon>
        <taxon>Streptophyta</taxon>
        <taxon>Embryophyta</taxon>
        <taxon>Tracheophyta</taxon>
        <taxon>Spermatophyta</taxon>
        <taxon>Magnoliopsida</taxon>
        <taxon>eudicotyledons</taxon>
        <taxon>Gunneridae</taxon>
        <taxon>Pentapetalae</taxon>
        <taxon>rosids</taxon>
        <taxon>fabids</taxon>
        <taxon>Rosales</taxon>
        <taxon>Rhamnaceae</taxon>
        <taxon>Paliureae</taxon>
        <taxon>Ziziphus</taxon>
    </lineage>
</organism>
<protein>
    <submittedName>
        <fullName evidence="2">Protein NDH-DEPENDENT CYCLIC ELECTRON FLOW 5 isoform X1</fullName>
    </submittedName>
</protein>
<dbReference type="GO" id="GO:0047938">
    <property type="term" value="F:glucose-6-phosphate 1-epimerase activity"/>
    <property type="evidence" value="ECO:0007669"/>
    <property type="project" value="TreeGrafter"/>
</dbReference>
<reference evidence="2" key="1">
    <citation type="submission" date="2025-08" db="UniProtKB">
        <authorList>
            <consortium name="RefSeq"/>
        </authorList>
    </citation>
    <scope>IDENTIFICATION</scope>
    <source>
        <tissue evidence="2">Seedling</tissue>
    </source>
</reference>
<dbReference type="GO" id="GO:0005737">
    <property type="term" value="C:cytoplasm"/>
    <property type="evidence" value="ECO:0007669"/>
    <property type="project" value="TreeGrafter"/>
</dbReference>
<accession>A0A6P4BH71</accession>
<name>A0A6P4BH71_ZIZJJ</name>
<sequence>MASCSPVFSPTLLPFSSTIKPSKCPYFHYKTKELLVPSISVASISYPLPPQPLNVDYLENEFSGHGVTFEGIGESCVAKMGLENGSSAILMLPSGLITSYKAAMWHGGTDELLHSSVSEDASGAAAIEGGVSLAFNLASFDGDGDQVSCTPTNWAVQDIRGDSKDSIQVELICPDAEDMVELKYIVTLEEDVLSSELVISNSKASPLQLTGSILSHLTVSSPDATFAIGLEGSDFIGRRPFLSNFSIIPPDFGQKKIFGFSQLWNQISLWGPRNENNVDETKSIESETEEEIVGEENDGYKHLREQMSQIYTSAPRNFTVIDRGRRNSIIVGREGFDELYMFSPGSSHECYGKYAYICVGQSAMLKPIIIGPEEVWRGGQNLHNPNT</sequence>
<dbReference type="PANTHER" id="PTHR11122:SF15">
    <property type="entry name" value="PROTEIN NDH-DEPENDENT CYCLIC ELECTRON FLOW 5"/>
    <property type="match status" value="1"/>
</dbReference>
<dbReference type="RefSeq" id="XP_015902360.3">
    <property type="nucleotide sequence ID" value="XM_016046874.4"/>
</dbReference>